<comment type="caution">
    <text evidence="1">The sequence shown here is derived from an EMBL/GenBank/DDBJ whole genome shotgun (WGS) entry which is preliminary data.</text>
</comment>
<gene>
    <name evidence="1" type="ORF">ACFPYI_13090</name>
</gene>
<proteinExistence type="predicted"/>
<dbReference type="Proteomes" id="UP001596099">
    <property type="component" value="Unassembled WGS sequence"/>
</dbReference>
<name>A0ABD5RPT0_9EURY</name>
<organism evidence="1 2">
    <name type="scientific">Halomarina salina</name>
    <dbReference type="NCBI Taxonomy" id="1872699"/>
    <lineage>
        <taxon>Archaea</taxon>
        <taxon>Methanobacteriati</taxon>
        <taxon>Methanobacteriota</taxon>
        <taxon>Stenosarchaea group</taxon>
        <taxon>Halobacteria</taxon>
        <taxon>Halobacteriales</taxon>
        <taxon>Natronomonadaceae</taxon>
        <taxon>Halomarina</taxon>
    </lineage>
</organism>
<reference evidence="1 2" key="1">
    <citation type="journal article" date="2019" name="Int. J. Syst. Evol. Microbiol.">
        <title>The Global Catalogue of Microorganisms (GCM) 10K type strain sequencing project: providing services to taxonomists for standard genome sequencing and annotation.</title>
        <authorList>
            <consortium name="The Broad Institute Genomics Platform"/>
            <consortium name="The Broad Institute Genome Sequencing Center for Infectious Disease"/>
            <person name="Wu L."/>
            <person name="Ma J."/>
        </authorList>
    </citation>
    <scope>NUCLEOTIDE SEQUENCE [LARGE SCALE GENOMIC DNA]</scope>
    <source>
        <strain evidence="1 2">CGMCC 1.12543</strain>
    </source>
</reference>
<dbReference type="RefSeq" id="WP_247415401.1">
    <property type="nucleotide sequence ID" value="NZ_JALLGW010000001.1"/>
</dbReference>
<accession>A0ABD5RPT0</accession>
<evidence type="ECO:0000313" key="1">
    <source>
        <dbReference type="EMBL" id="MFC5972270.1"/>
    </source>
</evidence>
<dbReference type="AlphaFoldDB" id="A0ABD5RPT0"/>
<sequence>MTVEPTVANRLLRLGEDLGAAAPSGDIIDMLAVGIGVKPMAGLATCYTADGEPAWDAIETDPAMPRSALGDRLSAAGFQWTFTPVETVRDDGQTFTWYELLLGADCTTLPEFLEQTGTHPNDRTEAEYGEALGYPDSAVEWFVNQPASHYDSAFEVIRHGEYDENAQTLAASVPYVPAPTRTGAQDAIDDGRELTDALGQFDSVVDDGWFAERLLGERVSESLATHDKTEPWRDPLHRAMG</sequence>
<keyword evidence="2" id="KW-1185">Reference proteome</keyword>
<evidence type="ECO:0000313" key="2">
    <source>
        <dbReference type="Proteomes" id="UP001596099"/>
    </source>
</evidence>
<dbReference type="EMBL" id="JBHSQH010000001">
    <property type="protein sequence ID" value="MFC5972270.1"/>
    <property type="molecule type" value="Genomic_DNA"/>
</dbReference>
<protein>
    <submittedName>
        <fullName evidence="1">Uncharacterized protein</fullName>
    </submittedName>
</protein>